<keyword evidence="5" id="KW-0456">Lyase</keyword>
<dbReference type="Pfam" id="PF16363">
    <property type="entry name" value="GDP_Man_Dehyd"/>
    <property type="match status" value="1"/>
</dbReference>
<dbReference type="PANTHER" id="PTHR43715">
    <property type="entry name" value="GDP-MANNOSE 4,6-DEHYDRATASE"/>
    <property type="match status" value="1"/>
</dbReference>
<evidence type="ECO:0000256" key="1">
    <source>
        <dbReference type="ARBA" id="ARBA00000188"/>
    </source>
</evidence>
<protein>
    <recommendedName>
        <fullName evidence="4">GDP-mannose 4,6-dehydratase</fullName>
        <ecNumber evidence="4">4.2.1.47</ecNumber>
    </recommendedName>
</protein>
<evidence type="ECO:0000313" key="8">
    <source>
        <dbReference type="EMBL" id="KKU61009.1"/>
    </source>
</evidence>
<comment type="catalytic activity">
    <reaction evidence="1">
        <text>GDP-alpha-D-mannose = GDP-4-dehydro-alpha-D-rhamnose + H2O</text>
        <dbReference type="Rhea" id="RHEA:23820"/>
        <dbReference type="ChEBI" id="CHEBI:15377"/>
        <dbReference type="ChEBI" id="CHEBI:57527"/>
        <dbReference type="ChEBI" id="CHEBI:57964"/>
        <dbReference type="EC" id="4.2.1.47"/>
    </reaction>
</comment>
<comment type="caution">
    <text evidence="8">The sequence shown here is derived from an EMBL/GenBank/DDBJ whole genome shotgun (WGS) entry which is preliminary data.</text>
</comment>
<organism evidence="8 9">
    <name type="scientific">Candidatus Beckwithbacteria bacterium GW2011_GWB1_47_15</name>
    <dbReference type="NCBI Taxonomy" id="1618371"/>
    <lineage>
        <taxon>Bacteria</taxon>
        <taxon>Candidatus Beckwithiibacteriota</taxon>
    </lineage>
</organism>
<dbReference type="Proteomes" id="UP000033860">
    <property type="component" value="Unassembled WGS sequence"/>
</dbReference>
<feature type="domain" description="NAD(P)-binding" evidence="7">
    <location>
        <begin position="6"/>
        <end position="310"/>
    </location>
</feature>
<dbReference type="InterPro" id="IPR016040">
    <property type="entry name" value="NAD(P)-bd_dom"/>
</dbReference>
<sequence>MTKTAFITGITGQDGSYLAEFLLKKNYRVVGLVSRNFDIGQENIAAVKDKLILETGDLLNQDSLKKILKSHRPQEIYNLAGVTFVPKSWEIPSLYFDVNLLGLSRLLELVRDDLPQARLYQATSAKIFGVPRQTPQTETTPLNPVDPYSISKAGAHLLTKSFRSQFNLFAVSGILFNHESERRGLEFVTRKITHTAAKIKLKLTDKLTLGSLDAEQDWGYAPDYVEAMWLMLQQDSPEDYVIASGQPHTVRDVCQVAFSHLGLNYQKFVTIDKKFFRKTESKAVVGDTTKAKTRLGWQPKVSFEAMIKKMVDYDLGQLKKS</sequence>
<comment type="function">
    <text evidence="6">Catalyzes the conversion of GDP-D-mannose to GDP-4-dehydro-6-deoxy-D-mannose.</text>
</comment>
<dbReference type="InterPro" id="IPR006368">
    <property type="entry name" value="GDP_Man_deHydtase"/>
</dbReference>
<dbReference type="GO" id="GO:0042351">
    <property type="term" value="P:'de novo' GDP-L-fucose biosynthetic process"/>
    <property type="evidence" value="ECO:0007669"/>
    <property type="project" value="TreeGrafter"/>
</dbReference>
<dbReference type="PATRIC" id="fig|1618371.3.peg.840"/>
<gene>
    <name evidence="8" type="ORF">UX85_C0005G0047</name>
</gene>
<name>A0A0G1RUL0_9BACT</name>
<dbReference type="FunFam" id="3.40.50.720:FF:000924">
    <property type="entry name" value="GDP-mannose 4,6 dehydratase"/>
    <property type="match status" value="1"/>
</dbReference>
<comment type="similarity">
    <text evidence="3">Belongs to the NAD(P)-dependent epimerase/dehydratase family. GDP-mannose 4,6-dehydratase subfamily.</text>
</comment>
<evidence type="ECO:0000256" key="3">
    <source>
        <dbReference type="ARBA" id="ARBA00009263"/>
    </source>
</evidence>
<dbReference type="EC" id="4.2.1.47" evidence="4"/>
<evidence type="ECO:0000259" key="7">
    <source>
        <dbReference type="Pfam" id="PF16363"/>
    </source>
</evidence>
<evidence type="ECO:0000256" key="2">
    <source>
        <dbReference type="ARBA" id="ARBA00001937"/>
    </source>
</evidence>
<dbReference type="CDD" id="cd05260">
    <property type="entry name" value="GDP_MD_SDR_e"/>
    <property type="match status" value="1"/>
</dbReference>
<dbReference type="InterPro" id="IPR036291">
    <property type="entry name" value="NAD(P)-bd_dom_sf"/>
</dbReference>
<dbReference type="EMBL" id="LCNT01000005">
    <property type="protein sequence ID" value="KKU61009.1"/>
    <property type="molecule type" value="Genomic_DNA"/>
</dbReference>
<comment type="cofactor">
    <cofactor evidence="2">
        <name>NADP(+)</name>
        <dbReference type="ChEBI" id="CHEBI:58349"/>
    </cofactor>
</comment>
<dbReference type="Gene3D" id="3.90.25.10">
    <property type="entry name" value="UDP-galactose 4-epimerase, domain 1"/>
    <property type="match status" value="1"/>
</dbReference>
<evidence type="ECO:0000256" key="4">
    <source>
        <dbReference type="ARBA" id="ARBA00011989"/>
    </source>
</evidence>
<dbReference type="SUPFAM" id="SSF51735">
    <property type="entry name" value="NAD(P)-binding Rossmann-fold domains"/>
    <property type="match status" value="1"/>
</dbReference>
<reference evidence="8 9" key="1">
    <citation type="journal article" date="2015" name="Nature">
        <title>rRNA introns, odd ribosomes, and small enigmatic genomes across a large radiation of phyla.</title>
        <authorList>
            <person name="Brown C.T."/>
            <person name="Hug L.A."/>
            <person name="Thomas B.C."/>
            <person name="Sharon I."/>
            <person name="Castelle C.J."/>
            <person name="Singh A."/>
            <person name="Wilkins M.J."/>
            <person name="Williams K.H."/>
            <person name="Banfield J.F."/>
        </authorList>
    </citation>
    <scope>NUCLEOTIDE SEQUENCE [LARGE SCALE GENOMIC DNA]</scope>
</reference>
<evidence type="ECO:0000313" key="9">
    <source>
        <dbReference type="Proteomes" id="UP000033860"/>
    </source>
</evidence>
<dbReference type="PANTHER" id="PTHR43715:SF1">
    <property type="entry name" value="GDP-MANNOSE 4,6 DEHYDRATASE"/>
    <property type="match status" value="1"/>
</dbReference>
<dbReference type="GO" id="GO:0008446">
    <property type="term" value="F:GDP-mannose 4,6-dehydratase activity"/>
    <property type="evidence" value="ECO:0007669"/>
    <property type="project" value="UniProtKB-EC"/>
</dbReference>
<dbReference type="AlphaFoldDB" id="A0A0G1RUL0"/>
<accession>A0A0G1RUL0</accession>
<evidence type="ECO:0000256" key="6">
    <source>
        <dbReference type="ARBA" id="ARBA00059383"/>
    </source>
</evidence>
<proteinExistence type="inferred from homology"/>
<evidence type="ECO:0000256" key="5">
    <source>
        <dbReference type="ARBA" id="ARBA00023239"/>
    </source>
</evidence>
<dbReference type="Gene3D" id="3.40.50.720">
    <property type="entry name" value="NAD(P)-binding Rossmann-like Domain"/>
    <property type="match status" value="1"/>
</dbReference>